<proteinExistence type="predicted"/>
<protein>
    <recommendedName>
        <fullName evidence="6">Transposable element P transposase</fullName>
    </recommendedName>
</protein>
<keyword evidence="5" id="KW-1185">Reference proteome</keyword>
<evidence type="ECO:0000256" key="1">
    <source>
        <dbReference type="SAM" id="MobiDB-lite"/>
    </source>
</evidence>
<evidence type="ECO:0000259" key="2">
    <source>
        <dbReference type="Pfam" id="PF21787"/>
    </source>
</evidence>
<gene>
    <name evidence="4" type="ORF">FSP39_016996</name>
</gene>
<dbReference type="InterPro" id="IPR048365">
    <property type="entry name" value="TNP-like_RNaseH_N"/>
</dbReference>
<comment type="caution">
    <text evidence="4">The sequence shown here is derived from an EMBL/GenBank/DDBJ whole genome shotgun (WGS) entry which is preliminary data.</text>
</comment>
<feature type="compositionally biased region" description="Basic and acidic residues" evidence="1">
    <location>
        <begin position="36"/>
        <end position="50"/>
    </location>
</feature>
<dbReference type="Proteomes" id="UP001186944">
    <property type="component" value="Unassembled WGS sequence"/>
</dbReference>
<reference evidence="4" key="1">
    <citation type="submission" date="2019-08" db="EMBL/GenBank/DDBJ databases">
        <title>The improved chromosome-level genome for the pearl oyster Pinctada fucata martensii using PacBio sequencing and Hi-C.</title>
        <authorList>
            <person name="Zheng Z."/>
        </authorList>
    </citation>
    <scope>NUCLEOTIDE SEQUENCE</scope>
    <source>
        <strain evidence="4">ZZ-2019</strain>
        <tissue evidence="4">Adductor muscle</tissue>
    </source>
</reference>
<evidence type="ECO:0008006" key="6">
    <source>
        <dbReference type="Google" id="ProtNLM"/>
    </source>
</evidence>
<dbReference type="Pfam" id="PF21788">
    <property type="entry name" value="TNP-like_GBD"/>
    <property type="match status" value="1"/>
</dbReference>
<dbReference type="EMBL" id="VSWD01000008">
    <property type="protein sequence ID" value="KAK3095636.1"/>
    <property type="molecule type" value="Genomic_DNA"/>
</dbReference>
<evidence type="ECO:0000313" key="4">
    <source>
        <dbReference type="EMBL" id="KAK3095636.1"/>
    </source>
</evidence>
<name>A0AA88Y6U6_PINIB</name>
<dbReference type="AlphaFoldDB" id="A0AA88Y6U6"/>
<evidence type="ECO:0000313" key="5">
    <source>
        <dbReference type="Proteomes" id="UP001186944"/>
    </source>
</evidence>
<accession>A0AA88Y6U6</accession>
<evidence type="ECO:0000259" key="3">
    <source>
        <dbReference type="Pfam" id="PF21788"/>
    </source>
</evidence>
<feature type="domain" description="Transposable element P transposase-like GTP-binding insertion" evidence="3">
    <location>
        <begin position="350"/>
        <end position="469"/>
    </location>
</feature>
<dbReference type="Pfam" id="PF21787">
    <property type="entry name" value="TNP-like_RNaseH_N"/>
    <property type="match status" value="1"/>
</dbReference>
<sequence>MRSKFCKQILDWLARNTACTSCHDLHHTRKKREKKRKLEEISEEQNKENKQPCLNTEPVKDTEKNSTTVDQSEQDTVTCTSITLDEEDHDDMEKILNLVSKFDLPEEFVVLLKSQLQNCNKDLDIHQRRWDPKIISLCLTLYVRSPQAYEDLKKSNFLQLPSKRLLQYYKNSVRQIPGFNEANLTWMKKEMEKQNISEFGCHGGIVIDEMTIQDDLIITKSGDTWKLVGYVDMDTTNNNINIISNGQKKVHLATHALQFIFHGFTGFRWPVVYFGANPATAHQLYTTFWKCVEVLDDMNITVDYVMTDGASTNRSFATMLFPQNPRNSDWIFRDIYFREHVICFIQDVMHVLKKIRNNLESSKIQNKTSTGRYLVLNGKCITWDHWEACYRFNFQTGFSIHRKLTEEHINLTPATKMRNNLAIEVLNKDMLYLMRSYQATLKNPENLASSIEILEQTSELVDIFCCRNRPISSQEDKRFDILQKAPSYFSSWEDAVEKSVMLVPSKNLMTMETRTDLNSSLMGFISLCKNMLNGKNSINPGYLNSDIVENLFGQQRGVRNGLNNNPTLAQYGPSNTAIILGQCTVSNKSNSTNKASFFTATTPCPLNTTRNKSQRATRRGIRL</sequence>
<feature type="region of interest" description="Disordered" evidence="1">
    <location>
        <begin position="33"/>
        <end position="72"/>
    </location>
</feature>
<feature type="domain" description="Transposable element P transposase-like RNase H" evidence="2">
    <location>
        <begin position="177"/>
        <end position="320"/>
    </location>
</feature>
<dbReference type="InterPro" id="IPR048366">
    <property type="entry name" value="TNP-like_GBD"/>
</dbReference>
<organism evidence="4 5">
    <name type="scientific">Pinctada imbricata</name>
    <name type="common">Atlantic pearl-oyster</name>
    <name type="synonym">Pinctada martensii</name>
    <dbReference type="NCBI Taxonomy" id="66713"/>
    <lineage>
        <taxon>Eukaryota</taxon>
        <taxon>Metazoa</taxon>
        <taxon>Spiralia</taxon>
        <taxon>Lophotrochozoa</taxon>
        <taxon>Mollusca</taxon>
        <taxon>Bivalvia</taxon>
        <taxon>Autobranchia</taxon>
        <taxon>Pteriomorphia</taxon>
        <taxon>Pterioida</taxon>
        <taxon>Pterioidea</taxon>
        <taxon>Pteriidae</taxon>
        <taxon>Pinctada</taxon>
    </lineage>
</organism>